<dbReference type="PANTHER" id="PTHR20905:SF1">
    <property type="entry name" value="AT07410P-RELATED"/>
    <property type="match status" value="1"/>
</dbReference>
<evidence type="ECO:0000259" key="1">
    <source>
        <dbReference type="PROSITE" id="PS51186"/>
    </source>
</evidence>
<sequence>MSICEKITLDVAQKALKKIRPKIDTDEYCFEIITPDQYVEAFDIMSNHFIPDEPICHASNVTWNKDFEKMTIEDLKHNISLTMISRKTGDMVGLGISGFLRRSDTPEDFSWMESKNVKDVFRFIYYPTKEIDIFNRYGVDEIFSLDFLCVRNDYRRHGLAIHIVKAALELAKDLSFTVVKGDCTGNYSQRIFEKHGFETILNIPYNSCVIDGNPIGEKTGAHKSLKIYGIRL</sequence>
<protein>
    <submittedName>
        <fullName evidence="2">DNAT-like protein</fullName>
    </submittedName>
</protein>
<dbReference type="InterPro" id="IPR016181">
    <property type="entry name" value="Acyl_CoA_acyltransferase"/>
</dbReference>
<feature type="domain" description="N-acetyltransferase" evidence="1">
    <location>
        <begin position="65"/>
        <end position="216"/>
    </location>
</feature>
<proteinExistence type="predicted"/>
<dbReference type="PROSITE" id="PS51186">
    <property type="entry name" value="GNAT"/>
    <property type="match status" value="1"/>
</dbReference>
<evidence type="ECO:0000313" key="2">
    <source>
        <dbReference type="EMBL" id="WAR26775.1"/>
    </source>
</evidence>
<dbReference type="Proteomes" id="UP001164746">
    <property type="component" value="Chromosome 14"/>
</dbReference>
<dbReference type="EMBL" id="CP111025">
    <property type="protein sequence ID" value="WAR26775.1"/>
    <property type="molecule type" value="Genomic_DNA"/>
</dbReference>
<dbReference type="InterPro" id="IPR000182">
    <property type="entry name" value="GNAT_dom"/>
</dbReference>
<dbReference type="CDD" id="cd04301">
    <property type="entry name" value="NAT_SF"/>
    <property type="match status" value="1"/>
</dbReference>
<organism evidence="2 3">
    <name type="scientific">Mya arenaria</name>
    <name type="common">Soft-shell clam</name>
    <dbReference type="NCBI Taxonomy" id="6604"/>
    <lineage>
        <taxon>Eukaryota</taxon>
        <taxon>Metazoa</taxon>
        <taxon>Spiralia</taxon>
        <taxon>Lophotrochozoa</taxon>
        <taxon>Mollusca</taxon>
        <taxon>Bivalvia</taxon>
        <taxon>Autobranchia</taxon>
        <taxon>Heteroconchia</taxon>
        <taxon>Euheterodonta</taxon>
        <taxon>Imparidentia</taxon>
        <taxon>Neoheterodontei</taxon>
        <taxon>Myida</taxon>
        <taxon>Myoidea</taxon>
        <taxon>Myidae</taxon>
        <taxon>Mya</taxon>
    </lineage>
</organism>
<keyword evidence="3" id="KW-1185">Reference proteome</keyword>
<accession>A0ABY7FXR5</accession>
<reference evidence="2" key="1">
    <citation type="submission" date="2022-11" db="EMBL/GenBank/DDBJ databases">
        <title>Centuries of genome instability and evolution in soft-shell clam transmissible cancer (bioRxiv).</title>
        <authorList>
            <person name="Hart S.F.M."/>
            <person name="Yonemitsu M.A."/>
            <person name="Giersch R.M."/>
            <person name="Beal B.F."/>
            <person name="Arriagada G."/>
            <person name="Davis B.W."/>
            <person name="Ostrander E.A."/>
            <person name="Goff S.P."/>
            <person name="Metzger M.J."/>
        </authorList>
    </citation>
    <scope>NUCLEOTIDE SEQUENCE</scope>
    <source>
        <strain evidence="2">MELC-2E11</strain>
        <tissue evidence="2">Siphon/mantle</tissue>
    </source>
</reference>
<dbReference type="PANTHER" id="PTHR20905">
    <property type="entry name" value="N-ACETYLTRANSFERASE-RELATED"/>
    <property type="match status" value="1"/>
</dbReference>
<dbReference type="SUPFAM" id="SSF55729">
    <property type="entry name" value="Acyl-CoA N-acyltransferases (Nat)"/>
    <property type="match status" value="1"/>
</dbReference>
<evidence type="ECO:0000313" key="3">
    <source>
        <dbReference type="Proteomes" id="UP001164746"/>
    </source>
</evidence>
<dbReference type="Gene3D" id="3.40.630.30">
    <property type="match status" value="1"/>
</dbReference>
<dbReference type="Pfam" id="PF00583">
    <property type="entry name" value="Acetyltransf_1"/>
    <property type="match status" value="1"/>
</dbReference>
<gene>
    <name evidence="2" type="ORF">MAR_012479</name>
</gene>
<name>A0ABY7FXR5_MYAAR</name>